<geneLocation type="plasmid" evidence="2">
    <name>pb3-10</name>
</geneLocation>
<dbReference type="EMBL" id="CP044017">
    <property type="protein sequence ID" value="QES91053.1"/>
    <property type="molecule type" value="Genomic_DNA"/>
</dbReference>
<protein>
    <submittedName>
        <fullName evidence="1">Uncharacterized protein</fullName>
    </submittedName>
</protein>
<evidence type="ECO:0000313" key="1">
    <source>
        <dbReference type="EMBL" id="QES91053.1"/>
    </source>
</evidence>
<keyword evidence="1" id="KW-0614">Plasmid</keyword>
<dbReference type="OrthoDB" id="337567at2"/>
<name>A0A5P2GCX4_9BACT</name>
<reference evidence="1 2" key="1">
    <citation type="submission" date="2019-09" db="EMBL/GenBank/DDBJ databases">
        <title>Complete genome sequence of Arachidicoccus sp. B3-10 isolated from apple orchard soil.</title>
        <authorList>
            <person name="Kim H.S."/>
            <person name="Han K.-I."/>
            <person name="Suh M.K."/>
            <person name="Lee K.C."/>
            <person name="Eom M.K."/>
            <person name="Kim J.-S."/>
            <person name="Kang S.W."/>
            <person name="Sin Y."/>
            <person name="Lee J.-S."/>
        </authorList>
    </citation>
    <scope>NUCLEOTIDE SEQUENCE [LARGE SCALE GENOMIC DNA]</scope>
    <source>
        <strain evidence="1 2">B3-10</strain>
        <plasmid evidence="2">pb3-10</plasmid>
    </source>
</reference>
<dbReference type="Proteomes" id="UP000292424">
    <property type="component" value="Plasmid pB3-10"/>
</dbReference>
<keyword evidence="2" id="KW-1185">Reference proteome</keyword>
<accession>A0A5P2GCX4</accession>
<sequence length="61" mass="7127">MKKLIDLIRNAKNTNIMTLEQFKEKNFGQKGTAKRDALERGYKGFVQWVLKRNSQIGKKKS</sequence>
<dbReference type="KEGG" id="arac:E0W69_020275"/>
<dbReference type="AlphaFoldDB" id="A0A5P2GCX4"/>
<gene>
    <name evidence="1" type="ORF">E0W69_020275</name>
</gene>
<organism evidence="1 2">
    <name type="scientific">Rhizosphaericola mali</name>
    <dbReference type="NCBI Taxonomy" id="2545455"/>
    <lineage>
        <taxon>Bacteria</taxon>
        <taxon>Pseudomonadati</taxon>
        <taxon>Bacteroidota</taxon>
        <taxon>Chitinophagia</taxon>
        <taxon>Chitinophagales</taxon>
        <taxon>Chitinophagaceae</taxon>
        <taxon>Rhizosphaericola</taxon>
    </lineage>
</organism>
<evidence type="ECO:0000313" key="2">
    <source>
        <dbReference type="Proteomes" id="UP000292424"/>
    </source>
</evidence>
<proteinExistence type="predicted"/>